<geneLocation type="plasmid" evidence="1">
    <name>pSSII-1</name>
</geneLocation>
<organism evidence="1">
    <name type="scientific">Lysinibacillus sphaericus</name>
    <name type="common">Bacillus sphaericus</name>
    <dbReference type="NCBI Taxonomy" id="1421"/>
    <lineage>
        <taxon>Bacteria</taxon>
        <taxon>Bacillati</taxon>
        <taxon>Bacillota</taxon>
        <taxon>Bacilli</taxon>
        <taxon>Bacillales</taxon>
        <taxon>Bacillaceae</taxon>
        <taxon>Lysinibacillus</taxon>
    </lineage>
</organism>
<evidence type="ECO:0000313" key="1">
    <source>
        <dbReference type="EMBL" id="QIS31285.1"/>
    </source>
</evidence>
<proteinExistence type="predicted"/>
<dbReference type="AlphaFoldDB" id="A0A6H0A0G1"/>
<protein>
    <submittedName>
        <fullName evidence="1">Uncharacterized protein</fullName>
    </submittedName>
</protein>
<dbReference type="RefSeq" id="WP_061504560.1">
    <property type="nucleotide sequence ID" value="NZ_CP014644.1"/>
</dbReference>
<reference evidence="1" key="1">
    <citation type="submission" date="2020-02" db="EMBL/GenBank/DDBJ databases">
        <authorList>
            <person name="Hu X."/>
            <person name="Yuan Z."/>
            <person name="Cheng J."/>
            <person name="Geng P."/>
        </authorList>
    </citation>
    <scope>NUCLEOTIDE SEQUENCE</scope>
    <source>
        <strain evidence="1">SSII-1</strain>
        <plasmid evidence="1">pSSII-1</plasmid>
    </source>
</reference>
<accession>A0A6H0A0G1</accession>
<keyword evidence="1" id="KW-0614">Plasmid</keyword>
<dbReference type="EMBL" id="MT075580">
    <property type="protein sequence ID" value="QIS31285.1"/>
    <property type="molecule type" value="Genomic_DNA"/>
</dbReference>
<name>A0A6H0A0G1_LYSSH</name>
<sequence length="75" mass="9224">MQFEMGYYVNTNGEIFYFHCLAIDTETHQERVVYMDSNRVNRIENKLVWSEQYKRCESQLNACQQFQRNKTFRDQ</sequence>